<gene>
    <name evidence="1" type="ORF">DEBURN_LOCUS5561</name>
</gene>
<keyword evidence="2" id="KW-1185">Reference proteome</keyword>
<dbReference type="OrthoDB" id="2371659at2759"/>
<organism evidence="1 2">
    <name type="scientific">Diversispora eburnea</name>
    <dbReference type="NCBI Taxonomy" id="1213867"/>
    <lineage>
        <taxon>Eukaryota</taxon>
        <taxon>Fungi</taxon>
        <taxon>Fungi incertae sedis</taxon>
        <taxon>Mucoromycota</taxon>
        <taxon>Glomeromycotina</taxon>
        <taxon>Glomeromycetes</taxon>
        <taxon>Diversisporales</taxon>
        <taxon>Diversisporaceae</taxon>
        <taxon>Diversispora</taxon>
    </lineage>
</organism>
<protein>
    <submittedName>
        <fullName evidence="1">11520_t:CDS:1</fullName>
    </submittedName>
</protein>
<comment type="caution">
    <text evidence="1">The sequence shown here is derived from an EMBL/GenBank/DDBJ whole genome shotgun (WGS) entry which is preliminary data.</text>
</comment>
<dbReference type="InterPro" id="IPR032675">
    <property type="entry name" value="LRR_dom_sf"/>
</dbReference>
<reference evidence="1" key="1">
    <citation type="submission" date="2021-06" db="EMBL/GenBank/DDBJ databases">
        <authorList>
            <person name="Kallberg Y."/>
            <person name="Tangrot J."/>
            <person name="Rosling A."/>
        </authorList>
    </citation>
    <scope>NUCLEOTIDE SEQUENCE</scope>
    <source>
        <strain evidence="1">AZ414A</strain>
    </source>
</reference>
<evidence type="ECO:0000313" key="1">
    <source>
        <dbReference type="EMBL" id="CAG8518984.1"/>
    </source>
</evidence>
<accession>A0A9N9F8Y4</accession>
<dbReference type="Proteomes" id="UP000789706">
    <property type="component" value="Unassembled WGS sequence"/>
</dbReference>
<dbReference type="EMBL" id="CAJVPK010000503">
    <property type="protein sequence ID" value="CAG8518984.1"/>
    <property type="molecule type" value="Genomic_DNA"/>
</dbReference>
<sequence>MNVLVSGDSFTQELYDSLVKLIEAQIKLKEFGLRFKNRNYLTRPHIINLQSHVNSLKQLQLFEVDFTGFSFKNLKVLKNLEVLSIHVGVGSFEEEERNYYCESSEFFPNLKELELFNNRDVIDKKFIYLKLSSLKTLKYFNNHENECIARFVPIVGYYCSNLITLCCSKYKFEITSEIFKFQYLQQLQLGGGTPEKCDSEIGFLNDNNTDKLSLTLKFKNESRTSIDVTSIFLVKEANWEYNLIIEPKSLNLTSVNSVKLAYLEFDLFNANFIIDGGYYYF</sequence>
<name>A0A9N9F8Y4_9GLOM</name>
<dbReference type="Gene3D" id="3.80.10.10">
    <property type="entry name" value="Ribonuclease Inhibitor"/>
    <property type="match status" value="1"/>
</dbReference>
<proteinExistence type="predicted"/>
<dbReference type="SUPFAM" id="SSF52047">
    <property type="entry name" value="RNI-like"/>
    <property type="match status" value="1"/>
</dbReference>
<dbReference type="AlphaFoldDB" id="A0A9N9F8Y4"/>
<evidence type="ECO:0000313" key="2">
    <source>
        <dbReference type="Proteomes" id="UP000789706"/>
    </source>
</evidence>